<dbReference type="Proteomes" id="UP000012174">
    <property type="component" value="Unassembled WGS sequence"/>
</dbReference>
<organism evidence="1 2">
    <name type="scientific">Eutypa lata (strain UCR-EL1)</name>
    <name type="common">Grapevine dieback disease fungus</name>
    <name type="synonym">Eutypa armeniacae</name>
    <dbReference type="NCBI Taxonomy" id="1287681"/>
    <lineage>
        <taxon>Eukaryota</taxon>
        <taxon>Fungi</taxon>
        <taxon>Dikarya</taxon>
        <taxon>Ascomycota</taxon>
        <taxon>Pezizomycotina</taxon>
        <taxon>Sordariomycetes</taxon>
        <taxon>Xylariomycetidae</taxon>
        <taxon>Xylariales</taxon>
        <taxon>Diatrypaceae</taxon>
        <taxon>Eutypa</taxon>
    </lineage>
</organism>
<evidence type="ECO:0000313" key="1">
    <source>
        <dbReference type="EMBL" id="EMR61938.1"/>
    </source>
</evidence>
<protein>
    <submittedName>
        <fullName evidence="1">Uncharacterized protein</fullName>
    </submittedName>
</protein>
<sequence length="162" mass="18292">MSDDHRPYALIPLVEVPVETIDHLLEKAFDGTGVWTLWLAERDYAGAPKKVPQKIGEGNRPPTRKDYKSPLVGKKVEDAAAWLWDKPRNIDLNEHFFGVWDRGAAEKGEIVVCRVGGKELDDPTQLDCVRMDMLTGASSMRGGGLYWFDEALENRGRACMRY</sequence>
<reference evidence="2" key="1">
    <citation type="journal article" date="2013" name="Genome Announc.">
        <title>Draft genome sequence of the grapevine dieback fungus Eutypa lata UCR-EL1.</title>
        <authorList>
            <person name="Blanco-Ulate B."/>
            <person name="Rolshausen P.E."/>
            <person name="Cantu D."/>
        </authorList>
    </citation>
    <scope>NUCLEOTIDE SEQUENCE [LARGE SCALE GENOMIC DNA]</scope>
    <source>
        <strain evidence="2">UCR-EL1</strain>
    </source>
</reference>
<proteinExistence type="predicted"/>
<name>M7SCM3_EUTLA</name>
<dbReference type="AlphaFoldDB" id="M7SCM3"/>
<dbReference type="EMBL" id="KB707518">
    <property type="protein sequence ID" value="EMR61938.1"/>
    <property type="molecule type" value="Genomic_DNA"/>
</dbReference>
<gene>
    <name evidence="1" type="ORF">UCREL1_11112</name>
</gene>
<dbReference type="HOGENOM" id="CLU_1510604_0_0_1"/>
<evidence type="ECO:0000313" key="2">
    <source>
        <dbReference type="Proteomes" id="UP000012174"/>
    </source>
</evidence>
<dbReference type="OrthoDB" id="5301876at2759"/>
<accession>M7SCM3</accession>
<keyword evidence="2" id="KW-1185">Reference proteome</keyword>
<dbReference type="KEGG" id="ela:UCREL1_11112"/>